<dbReference type="Proteomes" id="UP000015241">
    <property type="component" value="Unassembled WGS sequence"/>
</dbReference>
<feature type="region of interest" description="Disordered" evidence="1">
    <location>
        <begin position="516"/>
        <end position="552"/>
    </location>
</feature>
<reference evidence="2 3" key="1">
    <citation type="journal article" date="2012" name="Science">
        <title>The Paleozoic origin of enzymatic lignin decomposition reconstructed from 31 fungal genomes.</title>
        <authorList>
            <person name="Floudas D."/>
            <person name="Binder M."/>
            <person name="Riley R."/>
            <person name="Barry K."/>
            <person name="Blanchette R.A."/>
            <person name="Henrissat B."/>
            <person name="Martinez A.T."/>
            <person name="Otillar R."/>
            <person name="Spatafora J.W."/>
            <person name="Yadav J.S."/>
            <person name="Aerts A."/>
            <person name="Benoit I."/>
            <person name="Boyd A."/>
            <person name="Carlson A."/>
            <person name="Copeland A."/>
            <person name="Coutinho P.M."/>
            <person name="de Vries R.P."/>
            <person name="Ferreira P."/>
            <person name="Findley K."/>
            <person name="Foster B."/>
            <person name="Gaskell J."/>
            <person name="Glotzer D."/>
            <person name="Gorecki P."/>
            <person name="Heitman J."/>
            <person name="Hesse C."/>
            <person name="Hori C."/>
            <person name="Igarashi K."/>
            <person name="Jurgens J.A."/>
            <person name="Kallen N."/>
            <person name="Kersten P."/>
            <person name="Kohler A."/>
            <person name="Kuees U."/>
            <person name="Kumar T.K.A."/>
            <person name="Kuo A."/>
            <person name="LaButti K."/>
            <person name="Larrondo L.F."/>
            <person name="Lindquist E."/>
            <person name="Ling A."/>
            <person name="Lombard V."/>
            <person name="Lucas S."/>
            <person name="Lundell T."/>
            <person name="Martin R."/>
            <person name="McLaughlin D.J."/>
            <person name="Morgenstern I."/>
            <person name="Morin E."/>
            <person name="Murat C."/>
            <person name="Nagy L.G."/>
            <person name="Nolan M."/>
            <person name="Ohm R.A."/>
            <person name="Patyshakuliyeva A."/>
            <person name="Rokas A."/>
            <person name="Ruiz-Duenas F.J."/>
            <person name="Sabat G."/>
            <person name="Salamov A."/>
            <person name="Samejima M."/>
            <person name="Schmutz J."/>
            <person name="Slot J.C."/>
            <person name="St John F."/>
            <person name="Stenlid J."/>
            <person name="Sun H."/>
            <person name="Sun S."/>
            <person name="Syed K."/>
            <person name="Tsang A."/>
            <person name="Wiebenga A."/>
            <person name="Young D."/>
            <person name="Pisabarro A."/>
            <person name="Eastwood D.C."/>
            <person name="Martin F."/>
            <person name="Cullen D."/>
            <person name="Grigoriev I.V."/>
            <person name="Hibbett D.S."/>
        </authorList>
    </citation>
    <scope>NUCLEOTIDE SEQUENCE</scope>
    <source>
        <strain evidence="3">FP-58527</strain>
    </source>
</reference>
<sequence>MPCCLHVPPGDNLSAVRLCPTGENGLHRSLGHSRGCEQTWNQFPRSQHSCEIGRGWGGPSTWRTLADFVSSSPASVSAVFARRAYQGSGLNVCQQGILALVAYASQYIAGCKASLVTPLHLHSDADTFRSHLGAPCVNQSRGGLCESFGTSFVSALGQNPPGAEEPWYRDFTGDVRAHGSPSRLQLALASHNLRDPHTTSCRLCAAPKLDFGIPRPGSALPLQSLDLTSRPCVLHSGVQTLGDGSVAPALQCQHISLVHRSMLVWAIAPQLVEDIQDFARLDPRTKTGRHRAGSVARVDKVHSSAYIAGMGSFRSIASLSPGLPLVALTLPPGSSQVCQRRASYNAVQATRHLSTPTRIRVCVLLPLVAPSATGHGSVLSLSLAVLSRTLQSAVFTSRRFRAAPFRSSLEDLVKYSLTVRWVFATLRYNIVNSYGRIGMSVPSAPTKPDADVVDAPRFRRPQAHGFSLAISLLVLVARSLLRTSTVDAIDTPAASRRPRITLQLVFGVPRPVSVLSSSLPTPSSCSRRAAPVSRAPSVAPLSPRLASSPSCGDGKPSCSRSIENASCCFARLKAVLGPPELNSSSLRPRGPHLSVLARRPLRILSSLGLHHARLRMLAYTQFGIHCCNVRDRYFASESSHLTPLVAFSLCCPGSRRSARSDTWNVRLIWLGALGFARMTPLHPYALEGLAGPEHQLVHRTVAILRRGVHESARVRVFGSRNSVDDGSALARLGSRGMRVCRGIGLGYHGVEITPTHITCFVLIVLHGIVNSPPLLAA</sequence>
<evidence type="ECO:0000313" key="2">
    <source>
        <dbReference type="EMBL" id="EPS97346.1"/>
    </source>
</evidence>
<proteinExistence type="predicted"/>
<protein>
    <submittedName>
        <fullName evidence="2">Uncharacterized protein</fullName>
    </submittedName>
</protein>
<dbReference type="EMBL" id="KE504177">
    <property type="protein sequence ID" value="EPS97346.1"/>
    <property type="molecule type" value="Genomic_DNA"/>
</dbReference>
<dbReference type="InParanoid" id="S8DW25"/>
<keyword evidence="3" id="KW-1185">Reference proteome</keyword>
<gene>
    <name evidence="2" type="ORF">FOMPIDRAFT_1018383</name>
</gene>
<accession>S8DW25</accession>
<organism evidence="2 3">
    <name type="scientific">Fomitopsis schrenkii</name>
    <name type="common">Brown rot fungus</name>
    <dbReference type="NCBI Taxonomy" id="2126942"/>
    <lineage>
        <taxon>Eukaryota</taxon>
        <taxon>Fungi</taxon>
        <taxon>Dikarya</taxon>
        <taxon>Basidiomycota</taxon>
        <taxon>Agaricomycotina</taxon>
        <taxon>Agaricomycetes</taxon>
        <taxon>Polyporales</taxon>
        <taxon>Fomitopsis</taxon>
    </lineage>
</organism>
<feature type="compositionally biased region" description="Low complexity" evidence="1">
    <location>
        <begin position="516"/>
        <end position="550"/>
    </location>
</feature>
<dbReference type="AlphaFoldDB" id="S8DW25"/>
<dbReference type="HOGENOM" id="CLU_360165_0_0_1"/>
<evidence type="ECO:0000313" key="3">
    <source>
        <dbReference type="Proteomes" id="UP000015241"/>
    </source>
</evidence>
<name>S8DW25_FOMSC</name>
<evidence type="ECO:0000256" key="1">
    <source>
        <dbReference type="SAM" id="MobiDB-lite"/>
    </source>
</evidence>